<evidence type="ECO:0000256" key="1">
    <source>
        <dbReference type="SAM" id="MobiDB-lite"/>
    </source>
</evidence>
<keyword evidence="3" id="KW-1185">Reference proteome</keyword>
<feature type="non-terminal residue" evidence="2">
    <location>
        <position position="1"/>
    </location>
</feature>
<evidence type="ECO:0000313" key="2">
    <source>
        <dbReference type="EMBL" id="KAK7072944.1"/>
    </source>
</evidence>
<dbReference type="EMBL" id="JAXCGZ010013293">
    <property type="protein sequence ID" value="KAK7072944.1"/>
    <property type="molecule type" value="Genomic_DNA"/>
</dbReference>
<organism evidence="2 3">
    <name type="scientific">Halocaridina rubra</name>
    <name type="common">Hawaiian red shrimp</name>
    <dbReference type="NCBI Taxonomy" id="373956"/>
    <lineage>
        <taxon>Eukaryota</taxon>
        <taxon>Metazoa</taxon>
        <taxon>Ecdysozoa</taxon>
        <taxon>Arthropoda</taxon>
        <taxon>Crustacea</taxon>
        <taxon>Multicrustacea</taxon>
        <taxon>Malacostraca</taxon>
        <taxon>Eumalacostraca</taxon>
        <taxon>Eucarida</taxon>
        <taxon>Decapoda</taxon>
        <taxon>Pleocyemata</taxon>
        <taxon>Caridea</taxon>
        <taxon>Atyoidea</taxon>
        <taxon>Atyidae</taxon>
        <taxon>Halocaridina</taxon>
    </lineage>
</organism>
<sequence length="53" mass="5776">VAKAKEDDDRVAIAATHTTPQPFPTKPYGNRGNSHTDKRSCPAKGVTCYNCQE</sequence>
<accession>A0AAN8X4S3</accession>
<feature type="non-terminal residue" evidence="2">
    <location>
        <position position="53"/>
    </location>
</feature>
<proteinExistence type="predicted"/>
<evidence type="ECO:0000313" key="3">
    <source>
        <dbReference type="Proteomes" id="UP001381693"/>
    </source>
</evidence>
<reference evidence="2 3" key="1">
    <citation type="submission" date="2023-11" db="EMBL/GenBank/DDBJ databases">
        <title>Halocaridina rubra genome assembly.</title>
        <authorList>
            <person name="Smith C."/>
        </authorList>
    </citation>
    <scope>NUCLEOTIDE SEQUENCE [LARGE SCALE GENOMIC DNA]</scope>
    <source>
        <strain evidence="2">EP-1</strain>
        <tissue evidence="2">Whole</tissue>
    </source>
</reference>
<feature type="region of interest" description="Disordered" evidence="1">
    <location>
        <begin position="1"/>
        <end position="41"/>
    </location>
</feature>
<dbReference type="AlphaFoldDB" id="A0AAN8X4S3"/>
<gene>
    <name evidence="2" type="ORF">SK128_024805</name>
</gene>
<dbReference type="Proteomes" id="UP001381693">
    <property type="component" value="Unassembled WGS sequence"/>
</dbReference>
<protein>
    <submittedName>
        <fullName evidence="2">Uncharacterized protein</fullName>
    </submittedName>
</protein>
<feature type="compositionally biased region" description="Basic and acidic residues" evidence="1">
    <location>
        <begin position="1"/>
        <end position="11"/>
    </location>
</feature>
<comment type="caution">
    <text evidence="2">The sequence shown here is derived from an EMBL/GenBank/DDBJ whole genome shotgun (WGS) entry which is preliminary data.</text>
</comment>
<name>A0AAN8X4S3_HALRR</name>